<dbReference type="Gene3D" id="3.40.50.2300">
    <property type="match status" value="1"/>
</dbReference>
<dbReference type="eggNOG" id="KOG0519">
    <property type="taxonomic scope" value="Eukaryota"/>
</dbReference>
<keyword evidence="7" id="KW-0418">Kinase</keyword>
<dbReference type="GO" id="GO:0000155">
    <property type="term" value="F:phosphorelay sensor kinase activity"/>
    <property type="evidence" value="ECO:0007669"/>
    <property type="project" value="InterPro"/>
</dbReference>
<dbReference type="SMART" id="SM00388">
    <property type="entry name" value="HisKA"/>
    <property type="match status" value="1"/>
</dbReference>
<evidence type="ECO:0000256" key="1">
    <source>
        <dbReference type="ARBA" id="ARBA00022553"/>
    </source>
</evidence>
<dbReference type="PROSITE" id="PS50110">
    <property type="entry name" value="RESPONSE_REGULATORY"/>
    <property type="match status" value="1"/>
</dbReference>
<feature type="region of interest" description="Disordered" evidence="3">
    <location>
        <begin position="698"/>
        <end position="727"/>
    </location>
</feature>
<dbReference type="SUPFAM" id="SSF55874">
    <property type="entry name" value="ATPase domain of HSP90 chaperone/DNA topoisomerase II/histidine kinase"/>
    <property type="match status" value="1"/>
</dbReference>
<feature type="transmembrane region" description="Helical" evidence="4">
    <location>
        <begin position="165"/>
        <end position="185"/>
    </location>
</feature>
<dbReference type="SUPFAM" id="SSF52172">
    <property type="entry name" value="CheY-like"/>
    <property type="match status" value="1"/>
</dbReference>
<evidence type="ECO:0000313" key="7">
    <source>
        <dbReference type="EMBL" id="EAR86828.2"/>
    </source>
</evidence>
<dbReference type="InterPro" id="IPR003594">
    <property type="entry name" value="HATPase_dom"/>
</dbReference>
<dbReference type="GeneID" id="7844107"/>
<accession>Q22NF7</accession>
<keyword evidence="1 2" id="KW-0597">Phosphoprotein</keyword>
<dbReference type="Gene3D" id="1.10.287.130">
    <property type="match status" value="1"/>
</dbReference>
<dbReference type="OrthoDB" id="295772at2759"/>
<dbReference type="InterPro" id="IPR001789">
    <property type="entry name" value="Sig_transdc_resp-reg_receiver"/>
</dbReference>
<name>Q22NF7_TETTS</name>
<dbReference type="HOGENOM" id="CLU_324055_0_0_1"/>
<keyword evidence="4" id="KW-0812">Transmembrane</keyword>
<dbReference type="PANTHER" id="PTHR43719:SF28">
    <property type="entry name" value="PEROXIDE STRESS-ACTIVATED HISTIDINE KINASE MAK1-RELATED"/>
    <property type="match status" value="1"/>
</dbReference>
<feature type="domain" description="Response regulatory" evidence="6">
    <location>
        <begin position="793"/>
        <end position="913"/>
    </location>
</feature>
<dbReference type="PANTHER" id="PTHR43719">
    <property type="entry name" value="TWO-COMPONENT HISTIDINE KINASE"/>
    <property type="match status" value="1"/>
</dbReference>
<dbReference type="Pfam" id="PF00512">
    <property type="entry name" value="HisKA"/>
    <property type="match status" value="1"/>
</dbReference>
<dbReference type="AlphaFoldDB" id="Q22NF7"/>
<proteinExistence type="predicted"/>
<evidence type="ECO:0000259" key="5">
    <source>
        <dbReference type="PROSITE" id="PS50109"/>
    </source>
</evidence>
<dbReference type="InterPro" id="IPR036890">
    <property type="entry name" value="HATPase_C_sf"/>
</dbReference>
<evidence type="ECO:0000256" key="4">
    <source>
        <dbReference type="SAM" id="Phobius"/>
    </source>
</evidence>
<dbReference type="PROSITE" id="PS50109">
    <property type="entry name" value="HIS_KIN"/>
    <property type="match status" value="1"/>
</dbReference>
<keyword evidence="8" id="KW-1185">Reference proteome</keyword>
<keyword evidence="4" id="KW-1133">Transmembrane helix</keyword>
<dbReference type="KEGG" id="tet:TTHERM_00202880"/>
<organism evidence="7 8">
    <name type="scientific">Tetrahymena thermophila (strain SB210)</name>
    <dbReference type="NCBI Taxonomy" id="312017"/>
    <lineage>
        <taxon>Eukaryota</taxon>
        <taxon>Sar</taxon>
        <taxon>Alveolata</taxon>
        <taxon>Ciliophora</taxon>
        <taxon>Intramacronucleata</taxon>
        <taxon>Oligohymenophorea</taxon>
        <taxon>Hymenostomatida</taxon>
        <taxon>Tetrahymenina</taxon>
        <taxon>Tetrahymenidae</taxon>
        <taxon>Tetrahymena</taxon>
    </lineage>
</organism>
<dbReference type="InterPro" id="IPR036097">
    <property type="entry name" value="HisK_dim/P_sf"/>
</dbReference>
<dbReference type="PRINTS" id="PR00344">
    <property type="entry name" value="BCTRLSENSOR"/>
</dbReference>
<dbReference type="RefSeq" id="XP_001007073.2">
    <property type="nucleotide sequence ID" value="XM_001007073.2"/>
</dbReference>
<feature type="compositionally biased region" description="Polar residues" evidence="3">
    <location>
        <begin position="698"/>
        <end position="719"/>
    </location>
</feature>
<feature type="modified residue" description="4-aspartylphosphate" evidence="2">
    <location>
        <position position="845"/>
    </location>
</feature>
<reference evidence="8" key="1">
    <citation type="journal article" date="2006" name="PLoS Biol.">
        <title>Macronuclear genome sequence of the ciliate Tetrahymena thermophila, a model eukaryote.</title>
        <authorList>
            <person name="Eisen J.A."/>
            <person name="Coyne R.S."/>
            <person name="Wu M."/>
            <person name="Wu D."/>
            <person name="Thiagarajan M."/>
            <person name="Wortman J.R."/>
            <person name="Badger J.H."/>
            <person name="Ren Q."/>
            <person name="Amedeo P."/>
            <person name="Jones K.M."/>
            <person name="Tallon L.J."/>
            <person name="Delcher A.L."/>
            <person name="Salzberg S.L."/>
            <person name="Silva J.C."/>
            <person name="Haas B.J."/>
            <person name="Majoros W.H."/>
            <person name="Farzad M."/>
            <person name="Carlton J.M."/>
            <person name="Smith R.K. Jr."/>
            <person name="Garg J."/>
            <person name="Pearlman R.E."/>
            <person name="Karrer K.M."/>
            <person name="Sun L."/>
            <person name="Manning G."/>
            <person name="Elde N.C."/>
            <person name="Turkewitz A.P."/>
            <person name="Asai D.J."/>
            <person name="Wilkes D.E."/>
            <person name="Wang Y."/>
            <person name="Cai H."/>
            <person name="Collins K."/>
            <person name="Stewart B.A."/>
            <person name="Lee S.R."/>
            <person name="Wilamowska K."/>
            <person name="Weinberg Z."/>
            <person name="Ruzzo W.L."/>
            <person name="Wloga D."/>
            <person name="Gaertig J."/>
            <person name="Frankel J."/>
            <person name="Tsao C.-C."/>
            <person name="Gorovsky M.A."/>
            <person name="Keeling P.J."/>
            <person name="Waller R.F."/>
            <person name="Patron N.J."/>
            <person name="Cherry J.M."/>
            <person name="Stover N.A."/>
            <person name="Krieger C.J."/>
            <person name="del Toro C."/>
            <person name="Ryder H.F."/>
            <person name="Williamson S.C."/>
            <person name="Barbeau R.A."/>
            <person name="Hamilton E.P."/>
            <person name="Orias E."/>
        </authorList>
    </citation>
    <scope>NUCLEOTIDE SEQUENCE [LARGE SCALE GENOMIC DNA]</scope>
    <source>
        <strain evidence="8">SB210</strain>
    </source>
</reference>
<gene>
    <name evidence="7" type="ORF">TTHERM_00202880</name>
</gene>
<dbReference type="CDD" id="cd00082">
    <property type="entry name" value="HisKA"/>
    <property type="match status" value="1"/>
</dbReference>
<dbReference type="Pfam" id="PF02518">
    <property type="entry name" value="HATPase_c"/>
    <property type="match status" value="1"/>
</dbReference>
<feature type="transmembrane region" description="Helical" evidence="4">
    <location>
        <begin position="61"/>
        <end position="80"/>
    </location>
</feature>
<dbReference type="InterPro" id="IPR004358">
    <property type="entry name" value="Sig_transdc_His_kin-like_C"/>
</dbReference>
<feature type="transmembrane region" description="Helical" evidence="4">
    <location>
        <begin position="116"/>
        <end position="136"/>
    </location>
</feature>
<protein>
    <submittedName>
        <fullName evidence="7">ATPase, histidine kinase-, DNA gyrase B</fullName>
    </submittedName>
</protein>
<dbReference type="STRING" id="312017.Q22NF7"/>
<evidence type="ECO:0000256" key="3">
    <source>
        <dbReference type="SAM" id="MobiDB-lite"/>
    </source>
</evidence>
<evidence type="ECO:0000256" key="2">
    <source>
        <dbReference type="PROSITE-ProRule" id="PRU00169"/>
    </source>
</evidence>
<dbReference type="Gene3D" id="3.30.565.10">
    <property type="entry name" value="Histidine kinase-like ATPase, C-terminal domain"/>
    <property type="match status" value="1"/>
</dbReference>
<keyword evidence="4" id="KW-0472">Membrane</keyword>
<evidence type="ECO:0000259" key="6">
    <source>
        <dbReference type="PROSITE" id="PS50110"/>
    </source>
</evidence>
<dbReference type="SMART" id="SM00448">
    <property type="entry name" value="REC"/>
    <property type="match status" value="1"/>
</dbReference>
<dbReference type="CDD" id="cd17546">
    <property type="entry name" value="REC_hyHK_CKI1_RcsC-like"/>
    <property type="match status" value="1"/>
</dbReference>
<dbReference type="InterPro" id="IPR005467">
    <property type="entry name" value="His_kinase_dom"/>
</dbReference>
<feature type="transmembrane region" description="Helical" evidence="4">
    <location>
        <begin position="191"/>
        <end position="208"/>
    </location>
</feature>
<dbReference type="Pfam" id="PF00072">
    <property type="entry name" value="Response_reg"/>
    <property type="match status" value="1"/>
</dbReference>
<sequence length="915" mass="106973">MEQKSQSSPQAVLHKETNYFGQVEDQFMQNQNLNGILKQNKLKDIQSQQQKIIQSQKKQQFKFFTPVFMLWIFINSIVSIYNQQYINLFLSIYLGLILIIILTIEYKIIKFDVYRIIVLFVFSFSIYLLKTLIFDFNSQQHVTSYPYWLFCGIFLKHFCRYIEQWYFKCILISFSCIASIFGTNFNELNMFLTHTYLLAVIVCFSFYVETRIENTQYIDFINQIKILKGQKDLLDILIPSAIFVCQLEDNQSHYQENNHNFSNIFENTRQQMDLNNTKGYSFKREEISGINSFQNQSQFVFPSALKSLNPMYKTQQQKHVKIDYANKNSLNIFEVERSQEILEKLQYMIQEEADQEKNPSEISFTLYSKIKQQLFAQSKNVHNIKKTMNISGQIEIMNIVEDKCTYKYGQSYFNVKYVNCFWNQQPSLLVLLVNVSQEKRNQQLQQMNTYKDRLLATVSHDLKTPLNCIISLTGQIKEMNIVSIAQNVDIIYNNSLMLLFMIKDILDYSQIMHKKLKLSSEKINLQQCIKEVFDIFQFQCSSQNIDLIQQVEDITFYNDKNRLKQIIINFVSNAIKFTKQGFVTVKAVNQDDCVRISVGDTGTGMSDEVVKKLFKEYETFDNKDKMNQQGIGLGLFICKNLVGALGPDDCIKVESTVGLGSTFTFDIYKNEKKTRKKTPTQQINSVNGVNNRFSLGGNTQIRSQNPSIAQNRPNPSKTLQTKEGKTISNQNQTDQVMDTIPQEGEYDQIISTHQGEMIMSNSSANLTSKILAQKYKSINSIQNRIYKMNKRYNIIIVDDSKYNLIALKIYLNDYKNFDVEEFIHAEKALQRIKEQEKKYDIVFTDLQMPFMDGFELTKQIRQMQNRIQQPKIVIVTADSSDFLKIKSSQYAVNDYIEKPITDKDLFRSKIMKLLE</sequence>
<dbReference type="InParanoid" id="Q22NF7"/>
<feature type="transmembrane region" description="Helical" evidence="4">
    <location>
        <begin position="86"/>
        <end position="104"/>
    </location>
</feature>
<dbReference type="Proteomes" id="UP000009168">
    <property type="component" value="Unassembled WGS sequence"/>
</dbReference>
<dbReference type="InterPro" id="IPR003661">
    <property type="entry name" value="HisK_dim/P_dom"/>
</dbReference>
<dbReference type="InterPro" id="IPR050956">
    <property type="entry name" value="2C_system_His_kinase"/>
</dbReference>
<dbReference type="EMBL" id="GG662857">
    <property type="protein sequence ID" value="EAR86828.2"/>
    <property type="molecule type" value="Genomic_DNA"/>
</dbReference>
<evidence type="ECO:0000313" key="8">
    <source>
        <dbReference type="Proteomes" id="UP000009168"/>
    </source>
</evidence>
<keyword evidence="7" id="KW-0808">Transferase</keyword>
<feature type="domain" description="Histidine kinase" evidence="5">
    <location>
        <begin position="457"/>
        <end position="671"/>
    </location>
</feature>
<dbReference type="SUPFAM" id="SSF47384">
    <property type="entry name" value="Homodimeric domain of signal transducing histidine kinase"/>
    <property type="match status" value="1"/>
</dbReference>
<dbReference type="SMART" id="SM00387">
    <property type="entry name" value="HATPase_c"/>
    <property type="match status" value="1"/>
</dbReference>
<dbReference type="InterPro" id="IPR011006">
    <property type="entry name" value="CheY-like_superfamily"/>
</dbReference>